<dbReference type="PROSITE" id="PS51918">
    <property type="entry name" value="RADICAL_SAM"/>
    <property type="match status" value="1"/>
</dbReference>
<dbReference type="AlphaFoldDB" id="C0QPR2"/>
<dbReference type="InterPro" id="IPR058240">
    <property type="entry name" value="rSAM_sf"/>
</dbReference>
<dbReference type="GO" id="GO:0009234">
    <property type="term" value="P:menaquinone biosynthetic process"/>
    <property type="evidence" value="ECO:0007669"/>
    <property type="project" value="UniProtKB-UniRule"/>
</dbReference>
<evidence type="ECO:0000256" key="4">
    <source>
        <dbReference type="ARBA" id="ARBA00023004"/>
    </source>
</evidence>
<keyword evidence="4 6" id="KW-0408">Iron</keyword>
<dbReference type="GO" id="GO:0051539">
    <property type="term" value="F:4 iron, 4 sulfur cluster binding"/>
    <property type="evidence" value="ECO:0007669"/>
    <property type="project" value="UniProtKB-KW"/>
</dbReference>
<dbReference type="SFLD" id="SFLDG01064">
    <property type="entry name" value="F420__menaquinone_cofactor_bio"/>
    <property type="match status" value="1"/>
</dbReference>
<comment type="cofactor">
    <cofactor evidence="6 7">
        <name>[4Fe-4S] cluster</name>
        <dbReference type="ChEBI" id="CHEBI:49883"/>
    </cofactor>
    <text evidence="6 7">Binds 1 [4Fe-4S] cluster. The cluster is coordinated with 3 cysteines and an exchangeable S-adenosyl-L-methionine.</text>
</comment>
<sequence length="378" mass="42537">MEAVMFSIDIERAVSLASDKDLFPVIDKVLSGKRLSSEDGLKLFETGDLLTVGILANYVTEKKNGKYAYFVINRQINPTNICALDCKFCAFATMDRNDPKAYEMSYEDIISKADYAVKQGASEVHIVGGLHPDWDFQVYLNMISILRKNFPDLHIKAFTAVEIDYFSRISGLSYEEVLVSLKEAGLNSLPGGGAEIFSPRVRRIIAPTKIGWKKYLEIHKTAHRLGLNSTVTMLYGHVETYEERVDHILKIRDAQDETGGFTCFIPLAYQPENNDLNITEHTSGVDDLKTIAVARLLLDNLPHIKAYWVMIGEKIAQTALNFGADDMDGTVMEEKIAHFAGAKSPTQQQKEKLIRLIKEAGKIPVERDTLYNHIHVYQ</sequence>
<dbReference type="GO" id="GO:0005506">
    <property type="term" value="F:iron ion binding"/>
    <property type="evidence" value="ECO:0007669"/>
    <property type="project" value="UniProtKB-UniRule"/>
</dbReference>
<dbReference type="KEGG" id="pmx:PERMA_0871"/>
<feature type="binding site" evidence="8">
    <location>
        <position position="195"/>
    </location>
    <ligand>
        <name>S-adenosyl-L-methionine</name>
        <dbReference type="ChEBI" id="CHEBI:59789"/>
    </ligand>
</feature>
<comment type="catalytic activity">
    <reaction evidence="6">
        <text>3-[(1-carboxyvinyl)-oxy]benzoate + S-adenosyl-L-methionine + H2O = 6-amino-6-deoxyfutalosine + hydrogencarbonate + L-methionine + H(+)</text>
        <dbReference type="Rhea" id="RHEA:33075"/>
        <dbReference type="ChEBI" id="CHEBI:15377"/>
        <dbReference type="ChEBI" id="CHEBI:15378"/>
        <dbReference type="ChEBI" id="CHEBI:17544"/>
        <dbReference type="ChEBI" id="CHEBI:57844"/>
        <dbReference type="ChEBI" id="CHEBI:59789"/>
        <dbReference type="ChEBI" id="CHEBI:64286"/>
        <dbReference type="ChEBI" id="CHEBI:76981"/>
        <dbReference type="EC" id="2.5.1.120"/>
    </reaction>
</comment>
<evidence type="ECO:0000256" key="2">
    <source>
        <dbReference type="ARBA" id="ARBA00022691"/>
    </source>
</evidence>
<gene>
    <name evidence="6" type="primary">mqnE</name>
    <name evidence="10" type="ordered locus">PERMA_0871</name>
</gene>
<reference evidence="10 11" key="1">
    <citation type="journal article" date="2009" name="J. Bacteriol.">
        <title>Complete and draft genome sequences of six members of the Aquificales.</title>
        <authorList>
            <person name="Reysenbach A.L."/>
            <person name="Hamamura N."/>
            <person name="Podar M."/>
            <person name="Griffiths E."/>
            <person name="Ferreira S."/>
            <person name="Hochstein R."/>
            <person name="Heidelberg J."/>
            <person name="Johnson J."/>
            <person name="Mead D."/>
            <person name="Pohorille A."/>
            <person name="Sarmiento M."/>
            <person name="Schweighofer K."/>
            <person name="Seshadri R."/>
            <person name="Voytek M.A."/>
        </authorList>
    </citation>
    <scope>NUCLEOTIDE SEQUENCE [LARGE SCALE GENOMIC DNA]</scope>
    <source>
        <strain evidence="11">DSM 14350 / EX-H1</strain>
    </source>
</reference>
<feature type="binding site" evidence="6 7">
    <location>
        <position position="82"/>
    </location>
    <ligand>
        <name>[4Fe-4S] cluster</name>
        <dbReference type="ChEBI" id="CHEBI:49883"/>
        <note>4Fe-4S-S-AdoMet</note>
    </ligand>
</feature>
<name>C0QPR2_PERMH</name>
<dbReference type="NCBIfam" id="TIGR00423">
    <property type="entry name" value="CofH family radical SAM protein"/>
    <property type="match status" value="1"/>
</dbReference>
<keyword evidence="1 6" id="KW-0004">4Fe-4S</keyword>
<dbReference type="InterPro" id="IPR006638">
    <property type="entry name" value="Elp3/MiaA/NifB-like_rSAM"/>
</dbReference>
<keyword evidence="3 6" id="KW-0479">Metal-binding</keyword>
<dbReference type="SFLD" id="SFLDS00029">
    <property type="entry name" value="Radical_SAM"/>
    <property type="match status" value="1"/>
</dbReference>
<comment type="pathway">
    <text evidence="6">Quinol/quinone metabolism; menaquinone biosynthesis.</text>
</comment>
<evidence type="ECO:0000256" key="6">
    <source>
        <dbReference type="HAMAP-Rule" id="MF_00993"/>
    </source>
</evidence>
<evidence type="ECO:0000256" key="8">
    <source>
        <dbReference type="PIRSR" id="PIRSR004762-2"/>
    </source>
</evidence>
<dbReference type="HOGENOM" id="CLU_040406_1_0_0"/>
<protein>
    <recommendedName>
        <fullName evidence="6">Aminodeoxyfutalosine synthase</fullName>
        <shortName evidence="6">AFL synthase</shortName>
        <shortName evidence="6">Aminofutalosine synthase</shortName>
        <ecNumber evidence="6">2.5.1.120</ecNumber>
    </recommendedName>
    <alternativeName>
        <fullName evidence="6">Menaquinone biosynthetic enzyme MqnE</fullName>
    </alternativeName>
</protein>
<dbReference type="InterPro" id="IPR013785">
    <property type="entry name" value="Aldolase_TIM"/>
</dbReference>
<dbReference type="Proteomes" id="UP000001366">
    <property type="component" value="Chromosome"/>
</dbReference>
<dbReference type="UniPathway" id="UPA00079"/>
<dbReference type="Pfam" id="PF04055">
    <property type="entry name" value="Radical_SAM"/>
    <property type="match status" value="1"/>
</dbReference>
<keyword evidence="6" id="KW-0474">Menaquinone biosynthesis</keyword>
<keyword evidence="6" id="KW-0808">Transferase</keyword>
<dbReference type="Pfam" id="PF19288">
    <property type="entry name" value="CofH_C"/>
    <property type="match status" value="1"/>
</dbReference>
<feature type="binding site" evidence="6 7">
    <location>
        <position position="89"/>
    </location>
    <ligand>
        <name>[4Fe-4S] cluster</name>
        <dbReference type="ChEBI" id="CHEBI:49883"/>
        <note>4Fe-4S-S-AdoMet</note>
    </ligand>
</feature>
<keyword evidence="11" id="KW-1185">Reference proteome</keyword>
<dbReference type="CDD" id="cd01335">
    <property type="entry name" value="Radical_SAM"/>
    <property type="match status" value="1"/>
</dbReference>
<evidence type="ECO:0000256" key="5">
    <source>
        <dbReference type="ARBA" id="ARBA00023014"/>
    </source>
</evidence>
<dbReference type="PaxDb" id="123214-PERMA_0871"/>
<comment type="similarity">
    <text evidence="6">Belongs to the radical SAM superfamily. MqnE family.</text>
</comment>
<dbReference type="STRING" id="123214.PERMA_0871"/>
<dbReference type="PIRSF" id="PIRSF004762">
    <property type="entry name" value="CHP00423"/>
    <property type="match status" value="1"/>
</dbReference>
<dbReference type="GO" id="GO:0102573">
    <property type="term" value="F:aminodeoxyfutalosine synthase activity"/>
    <property type="evidence" value="ECO:0007669"/>
    <property type="project" value="UniProtKB-EC"/>
</dbReference>
<accession>C0QPR2</accession>
<dbReference type="SFLD" id="SFLDG01389">
    <property type="entry name" value="menaquinone_synthsis_involved"/>
    <property type="match status" value="1"/>
</dbReference>
<keyword evidence="5 6" id="KW-0411">Iron-sulfur</keyword>
<dbReference type="PANTHER" id="PTHR43076:SF7">
    <property type="entry name" value="AMINODEOXYFUTALOSINE SYNTHASE"/>
    <property type="match status" value="1"/>
</dbReference>
<dbReference type="eggNOG" id="COG1060">
    <property type="taxonomic scope" value="Bacteria"/>
</dbReference>
<evidence type="ECO:0000256" key="7">
    <source>
        <dbReference type="PIRSR" id="PIRSR004762-1"/>
    </source>
</evidence>
<organism evidence="10 11">
    <name type="scientific">Persephonella marina (strain DSM 14350 / EX-H1)</name>
    <dbReference type="NCBI Taxonomy" id="123214"/>
    <lineage>
        <taxon>Bacteria</taxon>
        <taxon>Pseudomonadati</taxon>
        <taxon>Aquificota</taxon>
        <taxon>Aquificia</taxon>
        <taxon>Aquificales</taxon>
        <taxon>Hydrogenothermaceae</taxon>
        <taxon>Persephonella</taxon>
    </lineage>
</organism>
<feature type="binding site" evidence="8">
    <location>
        <position position="88"/>
    </location>
    <ligand>
        <name>S-adenosyl-L-methionine</name>
        <dbReference type="ChEBI" id="CHEBI:59789"/>
    </ligand>
</feature>
<dbReference type="EC" id="2.5.1.120" evidence="6"/>
<proteinExistence type="inferred from homology"/>
<evidence type="ECO:0000313" key="11">
    <source>
        <dbReference type="Proteomes" id="UP000001366"/>
    </source>
</evidence>
<dbReference type="InterPro" id="IPR034405">
    <property type="entry name" value="F420"/>
</dbReference>
<feature type="binding site" evidence="6 7">
    <location>
        <position position="86"/>
    </location>
    <ligand>
        <name>[4Fe-4S] cluster</name>
        <dbReference type="ChEBI" id="CHEBI:49883"/>
        <note>4Fe-4S-S-AdoMet</note>
    </ligand>
</feature>
<dbReference type="EMBL" id="CP001230">
    <property type="protein sequence ID" value="ACO04256.1"/>
    <property type="molecule type" value="Genomic_DNA"/>
</dbReference>
<dbReference type="SFLD" id="SFLDF00343">
    <property type="entry name" value="aminofutalosine_synthase_(mqnE"/>
    <property type="match status" value="1"/>
</dbReference>
<dbReference type="InterPro" id="IPR022432">
    <property type="entry name" value="MqnE"/>
</dbReference>
<evidence type="ECO:0000256" key="3">
    <source>
        <dbReference type="ARBA" id="ARBA00022723"/>
    </source>
</evidence>
<dbReference type="InterPro" id="IPR020050">
    <property type="entry name" value="FO_synthase_su2"/>
</dbReference>
<dbReference type="SUPFAM" id="SSF102114">
    <property type="entry name" value="Radical SAM enzymes"/>
    <property type="match status" value="1"/>
</dbReference>
<dbReference type="SMART" id="SM00729">
    <property type="entry name" value="Elp3"/>
    <property type="match status" value="1"/>
</dbReference>
<comment type="function">
    <text evidence="6">Radical SAM enzyme that catalyzes the addition of the adenosyl radical to the double bond of 3-[(1-carboxyvinyl)oxy]benzoate, leading to aminodeoxyfutalosine (AFL), a key intermediate in the formation of menaquinone (MK, vitamin K2) from chorismate.</text>
</comment>
<dbReference type="PANTHER" id="PTHR43076">
    <property type="entry name" value="FO SYNTHASE (COFH)"/>
    <property type="match status" value="1"/>
</dbReference>
<dbReference type="InterPro" id="IPR045567">
    <property type="entry name" value="CofH/MnqC-like_C"/>
</dbReference>
<dbReference type="SFLD" id="SFLDF00342">
    <property type="entry name" value="cyclic_dehypoxanthine_futalosi"/>
    <property type="match status" value="1"/>
</dbReference>
<feature type="domain" description="Radical SAM core" evidence="9">
    <location>
        <begin position="68"/>
        <end position="302"/>
    </location>
</feature>
<keyword evidence="2 6" id="KW-0949">S-adenosyl-L-methionine</keyword>
<evidence type="ECO:0000259" key="9">
    <source>
        <dbReference type="PROSITE" id="PS51918"/>
    </source>
</evidence>
<dbReference type="HAMAP" id="MF_00993">
    <property type="entry name" value="MqnE"/>
    <property type="match status" value="1"/>
</dbReference>
<dbReference type="InterPro" id="IPR007197">
    <property type="entry name" value="rSAM"/>
</dbReference>
<evidence type="ECO:0000313" key="10">
    <source>
        <dbReference type="EMBL" id="ACO04256.1"/>
    </source>
</evidence>
<dbReference type="Gene3D" id="3.20.20.70">
    <property type="entry name" value="Aldolase class I"/>
    <property type="match status" value="1"/>
</dbReference>
<dbReference type="GO" id="GO:0044689">
    <property type="term" value="F:7,8-didemethyl-8-hydroxy-5-deazariboflavin synthase activity"/>
    <property type="evidence" value="ECO:0007669"/>
    <property type="project" value="TreeGrafter"/>
</dbReference>
<dbReference type="NCBIfam" id="TIGR03700">
    <property type="entry name" value="mena_SCO4494"/>
    <property type="match status" value="1"/>
</dbReference>
<evidence type="ECO:0000256" key="1">
    <source>
        <dbReference type="ARBA" id="ARBA00022485"/>
    </source>
</evidence>